<protein>
    <recommendedName>
        <fullName evidence="2">Pyruvate/ketoisovalerate oxidoreductase catalytic domain-containing protein</fullName>
    </recommendedName>
</protein>
<dbReference type="Pfam" id="PF01558">
    <property type="entry name" value="POR"/>
    <property type="match status" value="1"/>
</dbReference>
<comment type="caution">
    <text evidence="3">The sequence shown here is derived from an EMBL/GenBank/DDBJ whole genome shotgun (WGS) entry which is preliminary data.</text>
</comment>
<dbReference type="GO" id="GO:0016903">
    <property type="term" value="F:oxidoreductase activity, acting on the aldehyde or oxo group of donors"/>
    <property type="evidence" value="ECO:0007669"/>
    <property type="project" value="InterPro"/>
</dbReference>
<gene>
    <name evidence="3" type="ORF">S12H4_19965</name>
</gene>
<organism evidence="3">
    <name type="scientific">marine sediment metagenome</name>
    <dbReference type="NCBI Taxonomy" id="412755"/>
    <lineage>
        <taxon>unclassified sequences</taxon>
        <taxon>metagenomes</taxon>
        <taxon>ecological metagenomes</taxon>
    </lineage>
</organism>
<feature type="domain" description="Pyruvate/ketoisovalerate oxidoreductase catalytic" evidence="2">
    <location>
        <begin position="2"/>
        <end position="123"/>
    </location>
</feature>
<accession>X1T5Y7</accession>
<dbReference type="AlphaFoldDB" id="X1T5Y7"/>
<name>X1T5Y7_9ZZZZ</name>
<dbReference type="SUPFAM" id="SSF53323">
    <property type="entry name" value="Pyruvate-ferredoxin oxidoreductase, PFOR, domain III"/>
    <property type="match status" value="1"/>
</dbReference>
<evidence type="ECO:0000313" key="3">
    <source>
        <dbReference type="EMBL" id="GAI86811.1"/>
    </source>
</evidence>
<dbReference type="EMBL" id="BARW01010053">
    <property type="protein sequence ID" value="GAI86811.1"/>
    <property type="molecule type" value="Genomic_DNA"/>
</dbReference>
<dbReference type="PANTHER" id="PTHR42730">
    <property type="entry name" value="2-OXOGLUTARATE SYNTHASE SUBUNIT KORC"/>
    <property type="match status" value="1"/>
</dbReference>
<dbReference type="InterPro" id="IPR019752">
    <property type="entry name" value="Pyrv/ketoisovalerate_OxRed_cat"/>
</dbReference>
<keyword evidence="1" id="KW-0560">Oxidoreductase</keyword>
<dbReference type="PANTHER" id="PTHR42730:SF1">
    <property type="entry name" value="2-OXOGLUTARATE SYNTHASE SUBUNIT KORC"/>
    <property type="match status" value="1"/>
</dbReference>
<dbReference type="InterPro" id="IPR002869">
    <property type="entry name" value="Pyrv_flavodox_OxRed_cen"/>
</dbReference>
<sequence>SRSEVLVSTGEINDLKVTEPDILLVMSQAAADTFVPKAKKSGVVLIDSTYVEDIPETKARVFAFPFSEEARSLGREAMANAIALGAIGSISLAISRRSLENTFKKTFTSPVREMNLQALDKGYKLGETETKE</sequence>
<evidence type="ECO:0000259" key="2">
    <source>
        <dbReference type="Pfam" id="PF01558"/>
    </source>
</evidence>
<dbReference type="Gene3D" id="3.40.920.10">
    <property type="entry name" value="Pyruvate-ferredoxin oxidoreductase, PFOR, domain III"/>
    <property type="match status" value="1"/>
</dbReference>
<feature type="non-terminal residue" evidence="3">
    <location>
        <position position="1"/>
    </location>
</feature>
<proteinExistence type="predicted"/>
<dbReference type="InterPro" id="IPR052554">
    <property type="entry name" value="2-oxoglutarate_synth_KorC"/>
</dbReference>
<reference evidence="3" key="1">
    <citation type="journal article" date="2014" name="Front. Microbiol.">
        <title>High frequency of phylogenetically diverse reductive dehalogenase-homologous genes in deep subseafloor sedimentary metagenomes.</title>
        <authorList>
            <person name="Kawai M."/>
            <person name="Futagami T."/>
            <person name="Toyoda A."/>
            <person name="Takaki Y."/>
            <person name="Nishi S."/>
            <person name="Hori S."/>
            <person name="Arai W."/>
            <person name="Tsubouchi T."/>
            <person name="Morono Y."/>
            <person name="Uchiyama I."/>
            <person name="Ito T."/>
            <person name="Fujiyama A."/>
            <person name="Inagaki F."/>
            <person name="Takami H."/>
        </authorList>
    </citation>
    <scope>NUCLEOTIDE SEQUENCE</scope>
    <source>
        <strain evidence="3">Expedition CK06-06</strain>
    </source>
</reference>
<evidence type="ECO:0000256" key="1">
    <source>
        <dbReference type="ARBA" id="ARBA00023002"/>
    </source>
</evidence>